<dbReference type="Gene3D" id="1.10.2020.20">
    <property type="match status" value="1"/>
</dbReference>
<feature type="region of interest" description="Disordered" evidence="7">
    <location>
        <begin position="370"/>
        <end position="419"/>
    </location>
</feature>
<dbReference type="Proteomes" id="UP000009022">
    <property type="component" value="Unassembled WGS sequence"/>
</dbReference>
<dbReference type="FunFam" id="1.10.2020.20:FF:000001">
    <property type="entry name" value="Proteasomal ubiquitin receptor ADRM1"/>
    <property type="match status" value="1"/>
</dbReference>
<feature type="compositionally biased region" description="Low complexity" evidence="7">
    <location>
        <begin position="204"/>
        <end position="228"/>
    </location>
</feature>
<dbReference type="GeneID" id="6756352"/>
<evidence type="ECO:0000313" key="11">
    <source>
        <dbReference type="Proteomes" id="UP000009022"/>
    </source>
</evidence>
<evidence type="ECO:0000256" key="5">
    <source>
        <dbReference type="ARBA" id="ARBA00022942"/>
    </source>
</evidence>
<dbReference type="PROSITE" id="PS51917">
    <property type="entry name" value="PRU"/>
    <property type="match status" value="1"/>
</dbReference>
<dbReference type="PROSITE" id="PS51916">
    <property type="entry name" value="DEUBAD"/>
    <property type="match status" value="1"/>
</dbReference>
<proteinExistence type="inferred from homology"/>
<dbReference type="HOGENOM" id="CLU_041798_2_0_1"/>
<dbReference type="PhylomeDB" id="B3S476"/>
<dbReference type="FunFam" id="2.30.29.70:FF:000001">
    <property type="entry name" value="Proteasomal ubiquitin receptor ADRM1"/>
    <property type="match status" value="1"/>
</dbReference>
<sequence length="419" mass="45742">MGCWKEERMELQCTVLETVDLDSGKRKEKAAVGRRPASVRRQNMRLPQHRNLVEFKAGKMTMTGKLVKPDQRKGLLYVFQGDDSLMHFCWKDRTTGKVDDDLIIFPEDVNFSRVTQCTTGRVYVLKFRNSARKLFFWMQDIKTDKDEVNCNKVNEVLNNPSAALSSAGSMSNSELMRMYGFGGANPGLPNVDALDTTGLLSGISRPSRPHSSPAAVASSNSNSQGNSRPATATPNVVNAADDRNTTTPQQQRTTQLSDIQNILAGLPVEVDLNQMLDEAAVSSLSSNSQLLQQLRPFLPPGSENENTSERLRETLTSPPFQQALSSFSTALQSGQLGSMMDQLGMADALDAAGQGDVTVFARALETAARAGTLQDNTPPPSSDNTKSSESKEQSSTSDKDEKNSDNDHKDAEGKMDVDP</sequence>
<dbReference type="OMA" id="SNQRHFF"/>
<dbReference type="InterPro" id="IPR038108">
    <property type="entry name" value="RPN13_DEUBAD_sf"/>
</dbReference>
<evidence type="ECO:0000313" key="10">
    <source>
        <dbReference type="EMBL" id="EDV22596.1"/>
    </source>
</evidence>
<evidence type="ECO:0000256" key="7">
    <source>
        <dbReference type="SAM" id="MobiDB-lite"/>
    </source>
</evidence>
<dbReference type="STRING" id="10228.B3S476"/>
<name>B3S476_TRIAD</name>
<feature type="domain" description="Pru" evidence="9">
    <location>
        <begin position="47"/>
        <end position="160"/>
    </location>
</feature>
<reference evidence="10 11" key="1">
    <citation type="journal article" date="2008" name="Nature">
        <title>The Trichoplax genome and the nature of placozoans.</title>
        <authorList>
            <person name="Srivastava M."/>
            <person name="Begovic E."/>
            <person name="Chapman J."/>
            <person name="Putnam N.H."/>
            <person name="Hellsten U."/>
            <person name="Kawashima T."/>
            <person name="Kuo A."/>
            <person name="Mitros T."/>
            <person name="Salamov A."/>
            <person name="Carpenter M.L."/>
            <person name="Signorovitch A.Y."/>
            <person name="Moreno M.A."/>
            <person name="Kamm K."/>
            <person name="Grimwood J."/>
            <person name="Schmutz J."/>
            <person name="Shapiro H."/>
            <person name="Grigoriev I.V."/>
            <person name="Buss L.W."/>
            <person name="Schierwater B."/>
            <person name="Dellaporta S.L."/>
            <person name="Rokhsar D.S."/>
        </authorList>
    </citation>
    <scope>NUCLEOTIDE SEQUENCE [LARGE SCALE GENOMIC DNA]</scope>
    <source>
        <strain evidence="10 11">Grell-BS-1999</strain>
    </source>
</reference>
<feature type="compositionally biased region" description="Low complexity" evidence="7">
    <location>
        <begin position="245"/>
        <end position="255"/>
    </location>
</feature>
<evidence type="ECO:0000256" key="1">
    <source>
        <dbReference type="ARBA" id="ARBA00004123"/>
    </source>
</evidence>
<dbReference type="InterPro" id="IPR006773">
    <property type="entry name" value="Rpn13/ADRM1"/>
</dbReference>
<evidence type="ECO:0000256" key="2">
    <source>
        <dbReference type="ARBA" id="ARBA00004496"/>
    </source>
</evidence>
<feature type="compositionally biased region" description="Basic and acidic residues" evidence="7">
    <location>
        <begin position="386"/>
        <end position="419"/>
    </location>
</feature>
<dbReference type="InterPro" id="IPR044867">
    <property type="entry name" value="DEUBAD_dom"/>
</dbReference>
<dbReference type="PANTHER" id="PTHR12225:SF0">
    <property type="entry name" value="PROTEASOMAL UBIQUITIN RECEPTOR ADRM1"/>
    <property type="match status" value="1"/>
</dbReference>
<dbReference type="Pfam" id="PF04683">
    <property type="entry name" value="Rpn13_ADRM1_Pru"/>
    <property type="match status" value="1"/>
</dbReference>
<dbReference type="InterPro" id="IPR032368">
    <property type="entry name" value="RPN13_DEUBAD"/>
</dbReference>
<accession>B3S476</accession>
<keyword evidence="11" id="KW-1185">Reference proteome</keyword>
<dbReference type="InParanoid" id="B3S476"/>
<dbReference type="Pfam" id="PF16550">
    <property type="entry name" value="RPN13_C"/>
    <property type="match status" value="1"/>
</dbReference>
<dbReference type="AlphaFoldDB" id="B3S476"/>
<feature type="domain" description="DEUBAD" evidence="8">
    <location>
        <begin position="263"/>
        <end position="374"/>
    </location>
</feature>
<dbReference type="FunCoup" id="B3S476">
    <property type="interactions" value="1935"/>
</dbReference>
<dbReference type="GO" id="GO:0070628">
    <property type="term" value="F:proteasome binding"/>
    <property type="evidence" value="ECO:0000318"/>
    <property type="project" value="GO_Central"/>
</dbReference>
<dbReference type="PANTHER" id="PTHR12225">
    <property type="entry name" value="ADHESION REGULATING MOLECULE 1 110 KDA CELL MEMBRANE GLYCOPROTEIN"/>
    <property type="match status" value="1"/>
</dbReference>
<evidence type="ECO:0000256" key="6">
    <source>
        <dbReference type="ARBA" id="ARBA00023242"/>
    </source>
</evidence>
<dbReference type="KEGG" id="tad:TRIADDRAFT_58983"/>
<organism evidence="10 11">
    <name type="scientific">Trichoplax adhaerens</name>
    <name type="common">Trichoplax reptans</name>
    <dbReference type="NCBI Taxonomy" id="10228"/>
    <lineage>
        <taxon>Eukaryota</taxon>
        <taxon>Metazoa</taxon>
        <taxon>Placozoa</taxon>
        <taxon>Uniplacotomia</taxon>
        <taxon>Trichoplacea</taxon>
        <taxon>Trichoplacidae</taxon>
        <taxon>Trichoplax</taxon>
    </lineage>
</organism>
<protein>
    <submittedName>
        <fullName evidence="10">Uncharacterized protein</fullName>
    </submittedName>
</protein>
<dbReference type="GO" id="GO:0008541">
    <property type="term" value="C:proteasome regulatory particle, lid subcomplex"/>
    <property type="evidence" value="ECO:0000318"/>
    <property type="project" value="GO_Central"/>
</dbReference>
<dbReference type="InterPro" id="IPR038633">
    <property type="entry name" value="Rpn13/ADRM1_Pru_sf"/>
</dbReference>
<keyword evidence="6" id="KW-0539">Nucleus</keyword>
<gene>
    <name evidence="10" type="ORF">TRIADDRAFT_58983</name>
</gene>
<dbReference type="OrthoDB" id="340431at2759"/>
<keyword evidence="4" id="KW-0963">Cytoplasm</keyword>
<dbReference type="eggNOG" id="KOG3037">
    <property type="taxonomic scope" value="Eukaryota"/>
</dbReference>
<comment type="subcellular location">
    <subcellularLocation>
        <location evidence="2">Cytoplasm</location>
    </subcellularLocation>
    <subcellularLocation>
        <location evidence="1">Nucleus</location>
    </subcellularLocation>
</comment>
<dbReference type="Gene3D" id="2.30.29.70">
    <property type="entry name" value="Proteasomal ubiquitin receptor Rpn13/ADRM1"/>
    <property type="match status" value="1"/>
</dbReference>
<evidence type="ECO:0000256" key="4">
    <source>
        <dbReference type="ARBA" id="ARBA00022490"/>
    </source>
</evidence>
<keyword evidence="5" id="KW-0647">Proteasome</keyword>
<dbReference type="CDD" id="cd13314">
    <property type="entry name" value="PH_Rpn13"/>
    <property type="match status" value="1"/>
</dbReference>
<feature type="region of interest" description="Disordered" evidence="7">
    <location>
        <begin position="199"/>
        <end position="256"/>
    </location>
</feature>
<evidence type="ECO:0000259" key="8">
    <source>
        <dbReference type="PROSITE" id="PS51916"/>
    </source>
</evidence>
<dbReference type="InterPro" id="IPR044868">
    <property type="entry name" value="Rpn13/ADRM1_Pru"/>
</dbReference>
<dbReference type="EMBL" id="DS985249">
    <property type="protein sequence ID" value="EDV22596.1"/>
    <property type="molecule type" value="Genomic_DNA"/>
</dbReference>
<dbReference type="CTD" id="6756352"/>
<evidence type="ECO:0000259" key="9">
    <source>
        <dbReference type="PROSITE" id="PS51917"/>
    </source>
</evidence>
<dbReference type="GO" id="GO:0005634">
    <property type="term" value="C:nucleus"/>
    <property type="evidence" value="ECO:0007669"/>
    <property type="project" value="UniProtKB-SubCell"/>
</dbReference>
<dbReference type="GO" id="GO:0061133">
    <property type="term" value="F:endopeptidase activator activity"/>
    <property type="evidence" value="ECO:0000318"/>
    <property type="project" value="GO_Central"/>
</dbReference>
<comment type="similarity">
    <text evidence="3">Belongs to the ADRM1 family.</text>
</comment>
<dbReference type="RefSeq" id="XP_002115140.1">
    <property type="nucleotide sequence ID" value="XM_002115104.1"/>
</dbReference>
<dbReference type="GO" id="GO:0005737">
    <property type="term" value="C:cytoplasm"/>
    <property type="evidence" value="ECO:0007669"/>
    <property type="project" value="UniProtKB-SubCell"/>
</dbReference>
<evidence type="ECO:0000256" key="3">
    <source>
        <dbReference type="ARBA" id="ARBA00009216"/>
    </source>
</evidence>